<evidence type="ECO:0000313" key="3">
    <source>
        <dbReference type="EMBL" id="KRG62589.1"/>
    </source>
</evidence>
<sequence>MKRFTGWLLLATLSPGLALAQLKPPPSPTATRPVELPPPSPQKPKADDRSQAAENARLRERLEKPALRTEPVNKPTPITPPVTARPVYGSNGQPLNQMQQTSPNRVLDTRTGRYYDTVPSGDGQRVVPPPKSTKPAGQ</sequence>
<keyword evidence="4" id="KW-1185">Reference proteome</keyword>
<keyword evidence="2" id="KW-0732">Signal</keyword>
<evidence type="ECO:0000313" key="4">
    <source>
        <dbReference type="Proteomes" id="UP000050864"/>
    </source>
</evidence>
<dbReference type="EMBL" id="LDJI01000030">
    <property type="protein sequence ID" value="KRG62589.1"/>
    <property type="molecule type" value="Genomic_DNA"/>
</dbReference>
<dbReference type="OrthoDB" id="5988514at2"/>
<organism evidence="3 4">
    <name type="scientific">Stenotrophomonas humi</name>
    <dbReference type="NCBI Taxonomy" id="405444"/>
    <lineage>
        <taxon>Bacteria</taxon>
        <taxon>Pseudomonadati</taxon>
        <taxon>Pseudomonadota</taxon>
        <taxon>Gammaproteobacteria</taxon>
        <taxon>Lysobacterales</taxon>
        <taxon>Lysobacteraceae</taxon>
        <taxon>Stenotrophomonas</taxon>
    </lineage>
</organism>
<evidence type="ECO:0000256" key="2">
    <source>
        <dbReference type="SAM" id="SignalP"/>
    </source>
</evidence>
<name>A0A0R0BY76_9GAMM</name>
<accession>A0A0R0BY76</accession>
<gene>
    <name evidence="3" type="ORF">ABB26_15810</name>
</gene>
<protein>
    <recommendedName>
        <fullName evidence="5">Classical arabinogalactan protein 4</fullName>
    </recommendedName>
</protein>
<dbReference type="AlphaFoldDB" id="A0A0R0BY76"/>
<comment type="caution">
    <text evidence="3">The sequence shown here is derived from an EMBL/GenBank/DDBJ whole genome shotgun (WGS) entry which is preliminary data.</text>
</comment>
<feature type="signal peptide" evidence="2">
    <location>
        <begin position="1"/>
        <end position="20"/>
    </location>
</feature>
<evidence type="ECO:0000256" key="1">
    <source>
        <dbReference type="SAM" id="MobiDB-lite"/>
    </source>
</evidence>
<feature type="compositionally biased region" description="Polar residues" evidence="1">
    <location>
        <begin position="90"/>
        <end position="104"/>
    </location>
</feature>
<evidence type="ECO:0008006" key="5">
    <source>
        <dbReference type="Google" id="ProtNLM"/>
    </source>
</evidence>
<dbReference type="RefSeq" id="WP_057635668.1">
    <property type="nucleotide sequence ID" value="NZ_LDJI01000030.1"/>
</dbReference>
<feature type="compositionally biased region" description="Basic and acidic residues" evidence="1">
    <location>
        <begin position="44"/>
        <end position="67"/>
    </location>
</feature>
<dbReference type="Proteomes" id="UP000050864">
    <property type="component" value="Unassembled WGS sequence"/>
</dbReference>
<proteinExistence type="predicted"/>
<dbReference type="PATRIC" id="fig|405444.3.peg.2411"/>
<feature type="region of interest" description="Disordered" evidence="1">
    <location>
        <begin position="19"/>
        <end position="138"/>
    </location>
</feature>
<reference evidence="3 4" key="1">
    <citation type="submission" date="2015-05" db="EMBL/GenBank/DDBJ databases">
        <title>Genome sequencing and analysis of members of genus Stenotrophomonas.</title>
        <authorList>
            <person name="Patil P.P."/>
            <person name="Midha S."/>
            <person name="Patil P.B."/>
        </authorList>
    </citation>
    <scope>NUCLEOTIDE SEQUENCE [LARGE SCALE GENOMIC DNA]</scope>
    <source>
        <strain evidence="3 4">DSM 18929</strain>
    </source>
</reference>
<feature type="chain" id="PRO_5006393178" description="Classical arabinogalactan protein 4" evidence="2">
    <location>
        <begin position="21"/>
        <end position="138"/>
    </location>
</feature>